<evidence type="ECO:0000313" key="1">
    <source>
        <dbReference type="EMBL" id="KAF9466216.1"/>
    </source>
</evidence>
<evidence type="ECO:0000313" key="2">
    <source>
        <dbReference type="Proteomes" id="UP000807353"/>
    </source>
</evidence>
<dbReference type="EMBL" id="MU150243">
    <property type="protein sequence ID" value="KAF9466216.1"/>
    <property type="molecule type" value="Genomic_DNA"/>
</dbReference>
<sequence>MLTAGVETSSLPDNQAKLQQAMEDITYYDHTAFGKVSYTIQDILGDCREDSTVAGVVAQLSALGLSNFSLLKASRRRRQRVGSAWRENSKV</sequence>
<accession>A0A9P5YE72</accession>
<comment type="caution">
    <text evidence="1">The sequence shown here is derived from an EMBL/GenBank/DDBJ whole genome shotgun (WGS) entry which is preliminary data.</text>
</comment>
<name>A0A9P5YE72_9AGAR</name>
<keyword evidence="2" id="KW-1185">Reference proteome</keyword>
<dbReference type="Proteomes" id="UP000807353">
    <property type="component" value="Unassembled WGS sequence"/>
</dbReference>
<gene>
    <name evidence="1" type="ORF">BDZ94DRAFT_1252363</name>
</gene>
<reference evidence="1" key="1">
    <citation type="submission" date="2020-11" db="EMBL/GenBank/DDBJ databases">
        <authorList>
            <consortium name="DOE Joint Genome Institute"/>
            <person name="Ahrendt S."/>
            <person name="Riley R."/>
            <person name="Andreopoulos W."/>
            <person name="Labutti K."/>
            <person name="Pangilinan J."/>
            <person name="Ruiz-Duenas F.J."/>
            <person name="Barrasa J.M."/>
            <person name="Sanchez-Garcia M."/>
            <person name="Camarero S."/>
            <person name="Miyauchi S."/>
            <person name="Serrano A."/>
            <person name="Linde D."/>
            <person name="Babiker R."/>
            <person name="Drula E."/>
            <person name="Ayuso-Fernandez I."/>
            <person name="Pacheco R."/>
            <person name="Padilla G."/>
            <person name="Ferreira P."/>
            <person name="Barriuso J."/>
            <person name="Kellner H."/>
            <person name="Castanera R."/>
            <person name="Alfaro M."/>
            <person name="Ramirez L."/>
            <person name="Pisabarro A.G."/>
            <person name="Kuo A."/>
            <person name="Tritt A."/>
            <person name="Lipzen A."/>
            <person name="He G."/>
            <person name="Yan M."/>
            <person name="Ng V."/>
            <person name="Cullen D."/>
            <person name="Martin F."/>
            <person name="Rosso M.-N."/>
            <person name="Henrissat B."/>
            <person name="Hibbett D."/>
            <person name="Martinez A.T."/>
            <person name="Grigoriev I.V."/>
        </authorList>
    </citation>
    <scope>NUCLEOTIDE SEQUENCE</scope>
    <source>
        <strain evidence="1">CBS 247.69</strain>
    </source>
</reference>
<protein>
    <submittedName>
        <fullName evidence="1">Uncharacterized protein</fullName>
    </submittedName>
</protein>
<organism evidence="1 2">
    <name type="scientific">Collybia nuda</name>
    <dbReference type="NCBI Taxonomy" id="64659"/>
    <lineage>
        <taxon>Eukaryota</taxon>
        <taxon>Fungi</taxon>
        <taxon>Dikarya</taxon>
        <taxon>Basidiomycota</taxon>
        <taxon>Agaricomycotina</taxon>
        <taxon>Agaricomycetes</taxon>
        <taxon>Agaricomycetidae</taxon>
        <taxon>Agaricales</taxon>
        <taxon>Tricholomatineae</taxon>
        <taxon>Clitocybaceae</taxon>
        <taxon>Collybia</taxon>
    </lineage>
</organism>
<dbReference type="AlphaFoldDB" id="A0A9P5YE72"/>
<proteinExistence type="predicted"/>